<dbReference type="OrthoDB" id="9759676at2"/>
<dbReference type="AlphaFoldDB" id="A0A9W5VVY1"/>
<comment type="caution">
    <text evidence="2">The sequence shown here is derived from an EMBL/GenBank/DDBJ whole genome shotgun (WGS) entry which is preliminary data.</text>
</comment>
<keyword evidence="3" id="KW-1185">Reference proteome</keyword>
<dbReference type="EMBL" id="AGWN01000001">
    <property type="protein sequence ID" value="EPD30397.1"/>
    <property type="molecule type" value="Genomic_DNA"/>
</dbReference>
<sequence>MTSTSVGRASAKGGAYPLARVSAFLASASLLVLIPIWQPDALLHVLSPLGYLDASIAAWLTVFAVPLIALITISDIPVLLARRRYVGDFAGVDDSLGTRMSTLTAAAQLSEYIATFAIAGASISFLLGSMWPVLMPTRTPIAICAVVAIAMFQTFQVAPRATRGGATIVVFSFLLLLFLTAGMIGSSPYFSQTSSADLAMVTGEVGNRSPFALGIAPALGLGLGVVLAPALLMRHLTADLSYFSYPHVKHAGIAKISVSLAASMTAMLTMLNIRDVDSARFIGRRNTFYAALRTVGVQEWFLLITTVVLIIAAIASARTVLHSADKLSAELANFHLLPVHLMNDPTRLAFTPFVFTLGATGLLLVSSAQFRILVPMLAVSGFLSLSLTRWSIVKFWNTKLKHEGHFPERNKMRRARLMALGGLVISVVVLVLVVASGMLEGAWVVAGLILLLYVVLYTVRRHYLNYGVGAGETTTEDPITPGRVHYMIIAQSMGPALTRATKWIKSTRPYSIELIHVDTGGSDNEEALKKWREENLGANLTILDAGPSRPTEAIIEHVRRTRAAHPNRLVNVVLPHVVFKTALLGHLHNTEMKHLEKTLLDEPGVLVTIVPWAD</sequence>
<feature type="transmembrane region" description="Helical" evidence="1">
    <location>
        <begin position="109"/>
        <end position="134"/>
    </location>
</feature>
<evidence type="ECO:0000256" key="1">
    <source>
        <dbReference type="SAM" id="Phobius"/>
    </source>
</evidence>
<dbReference type="Proteomes" id="UP000014387">
    <property type="component" value="Unassembled WGS sequence"/>
</dbReference>
<organism evidence="2 3">
    <name type="scientific">Gleimia europaea ACS-120-V-Col10b</name>
    <dbReference type="NCBI Taxonomy" id="883069"/>
    <lineage>
        <taxon>Bacteria</taxon>
        <taxon>Bacillati</taxon>
        <taxon>Actinomycetota</taxon>
        <taxon>Actinomycetes</taxon>
        <taxon>Actinomycetales</taxon>
        <taxon>Actinomycetaceae</taxon>
        <taxon>Gleimia</taxon>
    </lineage>
</organism>
<feature type="transmembrane region" description="Helical" evidence="1">
    <location>
        <begin position="211"/>
        <end position="232"/>
    </location>
</feature>
<feature type="transmembrane region" description="Helical" evidence="1">
    <location>
        <begin position="348"/>
        <end position="366"/>
    </location>
</feature>
<dbReference type="PANTHER" id="PTHR47704:SF1">
    <property type="entry name" value="POTASSIUM TRANSPORTER KIMA"/>
    <property type="match status" value="1"/>
</dbReference>
<keyword evidence="1" id="KW-0812">Transmembrane</keyword>
<accession>A0A9W5VVY1</accession>
<feature type="transmembrane region" description="Helical" evidence="1">
    <location>
        <begin position="18"/>
        <end position="37"/>
    </location>
</feature>
<dbReference type="InterPro" id="IPR053153">
    <property type="entry name" value="APC_K+_Transporter"/>
</dbReference>
<name>A0A9W5VVY1_9ACTO</name>
<reference evidence="2 3" key="1">
    <citation type="submission" date="2013-05" db="EMBL/GenBank/DDBJ databases">
        <title>The Genome Sequence of Actinomyces europaeus ACS-120-V-COL10B.</title>
        <authorList>
            <consortium name="The Broad Institute Genomics Platform"/>
            <person name="Earl A."/>
            <person name="Ward D."/>
            <person name="Feldgarden M."/>
            <person name="Gevers D."/>
            <person name="Saerens B."/>
            <person name="Vaneechoutte M."/>
            <person name="Walker B."/>
            <person name="Young S."/>
            <person name="Zeng Q."/>
            <person name="Gargeya S."/>
            <person name="Fitzgerald M."/>
            <person name="Haas B."/>
            <person name="Abouelleil A."/>
            <person name="Allen A.W."/>
            <person name="Alvarado L."/>
            <person name="Arachchi H.M."/>
            <person name="Berlin A.M."/>
            <person name="Chapman S.B."/>
            <person name="Gainer-Dewar J."/>
            <person name="Goldberg J."/>
            <person name="Griggs A."/>
            <person name="Gujja S."/>
            <person name="Hansen M."/>
            <person name="Howarth C."/>
            <person name="Imamovic A."/>
            <person name="Ireland A."/>
            <person name="Larimer J."/>
            <person name="McCowan C."/>
            <person name="Murphy C."/>
            <person name="Pearson M."/>
            <person name="Poon T.W."/>
            <person name="Priest M."/>
            <person name="Roberts A."/>
            <person name="Saif S."/>
            <person name="Shea T."/>
            <person name="Sisk P."/>
            <person name="Sykes S."/>
            <person name="Wortman J."/>
            <person name="Nusbaum C."/>
            <person name="Birren B."/>
        </authorList>
    </citation>
    <scope>NUCLEOTIDE SEQUENCE [LARGE SCALE GENOMIC DNA]</scope>
    <source>
        <strain evidence="2 3">ACS-120-V-Col10b</strain>
    </source>
</reference>
<feature type="transmembrane region" description="Helical" evidence="1">
    <location>
        <begin position="441"/>
        <end position="459"/>
    </location>
</feature>
<keyword evidence="1" id="KW-0472">Membrane</keyword>
<feature type="transmembrane region" description="Helical" evidence="1">
    <location>
        <begin position="140"/>
        <end position="158"/>
    </location>
</feature>
<dbReference type="PANTHER" id="PTHR47704">
    <property type="entry name" value="POTASSIUM TRANSPORTER KIMA"/>
    <property type="match status" value="1"/>
</dbReference>
<gene>
    <name evidence="2" type="ORF">HMPREF9238_00135</name>
</gene>
<feature type="transmembrane region" description="Helical" evidence="1">
    <location>
        <begin position="417"/>
        <end position="435"/>
    </location>
</feature>
<proteinExistence type="predicted"/>
<evidence type="ECO:0000313" key="3">
    <source>
        <dbReference type="Proteomes" id="UP000014387"/>
    </source>
</evidence>
<feature type="transmembrane region" description="Helical" evidence="1">
    <location>
        <begin position="165"/>
        <end position="191"/>
    </location>
</feature>
<feature type="transmembrane region" description="Helical" evidence="1">
    <location>
        <begin position="300"/>
        <end position="321"/>
    </location>
</feature>
<dbReference type="RefSeq" id="WP_016443509.1">
    <property type="nucleotide sequence ID" value="NZ_KE150266.1"/>
</dbReference>
<keyword evidence="1" id="KW-1133">Transmembrane helix</keyword>
<evidence type="ECO:0000313" key="2">
    <source>
        <dbReference type="EMBL" id="EPD30397.1"/>
    </source>
</evidence>
<feature type="transmembrane region" description="Helical" evidence="1">
    <location>
        <begin position="57"/>
        <end position="80"/>
    </location>
</feature>
<evidence type="ECO:0008006" key="4">
    <source>
        <dbReference type="Google" id="ProtNLM"/>
    </source>
</evidence>
<protein>
    <recommendedName>
        <fullName evidence="4">APC family permease</fullName>
    </recommendedName>
</protein>